<evidence type="ECO:0000313" key="9">
    <source>
        <dbReference type="EMBL" id="KAF6237218.1"/>
    </source>
</evidence>
<dbReference type="AlphaFoldDB" id="A0A8H6FYP9"/>
<sequence>MSPTSTPGPFPPDISRASELLVVRWLTLSIAVLLVSLRFYIRGIIRKNLGWDDFTILLAIACAIAHSIFSCLQVQSGFGRNIHYLTPVQIQHFGLYTDICIMLLIIGTGLVRISVCLFVLRLLPATKMAYRRWNWGLLAFCAIVTLADFLAQCFQCVPLPGLWNKSVKARCFAPVHMTQITKFQGGSAVITDILCVLLPMLVLRNLQVSQREKIAIFVVIGFGFFTAVTAIARTSLVDFTSKNPTWDLIPVAIWSCLEQNIGVSVASLPALPQLLNIRKQPYPSRSSGALCNRHNNNTRPPLNSFAKISDSDRIRLPNDVSSTETSSREELSTLTPKMSDIESYRDTRASLISLSMVSPPLWTERKISSAETVEMSRMSPTPTFVERKPSSTERLRLSMVAPSWGHKKTSSADKAYSPNNKRLSMVSPLSLDRPPSPFSAARVQQLGKFEETGLRHSRVATPEEMVSLGNPAACGYACTIEGGTPKGTPKTSPKQSPKLAPK</sequence>
<reference evidence="9 10" key="1">
    <citation type="journal article" date="2020" name="Genomics">
        <title>Complete, high-quality genomes from long-read metagenomic sequencing of two wolf lichen thalli reveals enigmatic genome architecture.</title>
        <authorList>
            <person name="McKenzie S.K."/>
            <person name="Walston R.F."/>
            <person name="Allen J.L."/>
        </authorList>
    </citation>
    <scope>NUCLEOTIDE SEQUENCE [LARGE SCALE GENOMIC DNA]</scope>
    <source>
        <strain evidence="9">WasteWater2</strain>
    </source>
</reference>
<keyword evidence="3 7" id="KW-1133">Transmembrane helix</keyword>
<name>A0A8H6FYP9_9LECA</name>
<dbReference type="PANTHER" id="PTHR33048:SF146">
    <property type="entry name" value="INTEGRAL MEMBRANE PROTEIN"/>
    <property type="match status" value="1"/>
</dbReference>
<keyword evidence="4 7" id="KW-0472">Membrane</keyword>
<dbReference type="OrthoDB" id="3934549at2759"/>
<evidence type="ECO:0000256" key="5">
    <source>
        <dbReference type="ARBA" id="ARBA00038359"/>
    </source>
</evidence>
<evidence type="ECO:0000256" key="3">
    <source>
        <dbReference type="ARBA" id="ARBA00022989"/>
    </source>
</evidence>
<dbReference type="InterPro" id="IPR049326">
    <property type="entry name" value="Rhodopsin_dom_fungi"/>
</dbReference>
<feature type="transmembrane region" description="Helical" evidence="7">
    <location>
        <begin position="95"/>
        <end position="123"/>
    </location>
</feature>
<evidence type="ECO:0000256" key="1">
    <source>
        <dbReference type="ARBA" id="ARBA00004141"/>
    </source>
</evidence>
<keyword evidence="10" id="KW-1185">Reference proteome</keyword>
<feature type="transmembrane region" description="Helical" evidence="7">
    <location>
        <begin position="53"/>
        <end position="75"/>
    </location>
</feature>
<feature type="transmembrane region" description="Helical" evidence="7">
    <location>
        <begin position="214"/>
        <end position="232"/>
    </location>
</feature>
<organism evidence="9 10">
    <name type="scientific">Letharia columbiana</name>
    <dbReference type="NCBI Taxonomy" id="112416"/>
    <lineage>
        <taxon>Eukaryota</taxon>
        <taxon>Fungi</taxon>
        <taxon>Dikarya</taxon>
        <taxon>Ascomycota</taxon>
        <taxon>Pezizomycotina</taxon>
        <taxon>Lecanoromycetes</taxon>
        <taxon>OSLEUM clade</taxon>
        <taxon>Lecanoromycetidae</taxon>
        <taxon>Lecanorales</taxon>
        <taxon>Lecanorineae</taxon>
        <taxon>Parmeliaceae</taxon>
        <taxon>Letharia</taxon>
    </lineage>
</organism>
<feature type="transmembrane region" description="Helical" evidence="7">
    <location>
        <begin position="135"/>
        <end position="163"/>
    </location>
</feature>
<proteinExistence type="inferred from homology"/>
<dbReference type="Pfam" id="PF20684">
    <property type="entry name" value="Fung_rhodopsin"/>
    <property type="match status" value="1"/>
</dbReference>
<evidence type="ECO:0000256" key="2">
    <source>
        <dbReference type="ARBA" id="ARBA00022692"/>
    </source>
</evidence>
<dbReference type="GO" id="GO:0016020">
    <property type="term" value="C:membrane"/>
    <property type="evidence" value="ECO:0007669"/>
    <property type="project" value="UniProtKB-SubCell"/>
</dbReference>
<evidence type="ECO:0000256" key="6">
    <source>
        <dbReference type="SAM" id="MobiDB-lite"/>
    </source>
</evidence>
<feature type="transmembrane region" description="Helical" evidence="7">
    <location>
        <begin position="20"/>
        <end position="41"/>
    </location>
</feature>
<evidence type="ECO:0000259" key="8">
    <source>
        <dbReference type="Pfam" id="PF20684"/>
    </source>
</evidence>
<accession>A0A8H6FYP9</accession>
<comment type="similarity">
    <text evidence="5">Belongs to the SAT4 family.</text>
</comment>
<keyword evidence="2 7" id="KW-0812">Transmembrane</keyword>
<protein>
    <recommendedName>
        <fullName evidence="8">Rhodopsin domain-containing protein</fullName>
    </recommendedName>
</protein>
<dbReference type="GeneID" id="59286350"/>
<dbReference type="PANTHER" id="PTHR33048">
    <property type="entry name" value="PTH11-LIKE INTEGRAL MEMBRANE PROTEIN (AFU_ORTHOLOGUE AFUA_5G11245)"/>
    <property type="match status" value="1"/>
</dbReference>
<gene>
    <name evidence="9" type="ORF">HO173_004686</name>
</gene>
<evidence type="ECO:0000313" key="10">
    <source>
        <dbReference type="Proteomes" id="UP000578531"/>
    </source>
</evidence>
<dbReference type="RefSeq" id="XP_037166546.1">
    <property type="nucleotide sequence ID" value="XM_037306608.1"/>
</dbReference>
<comment type="caution">
    <text evidence="9">The sequence shown here is derived from an EMBL/GenBank/DDBJ whole genome shotgun (WGS) entry which is preliminary data.</text>
</comment>
<dbReference type="InterPro" id="IPR052337">
    <property type="entry name" value="SAT4-like"/>
</dbReference>
<evidence type="ECO:0000256" key="4">
    <source>
        <dbReference type="ARBA" id="ARBA00023136"/>
    </source>
</evidence>
<evidence type="ECO:0000256" key="7">
    <source>
        <dbReference type="SAM" id="Phobius"/>
    </source>
</evidence>
<feature type="region of interest" description="Disordered" evidence="6">
    <location>
        <begin position="479"/>
        <end position="502"/>
    </location>
</feature>
<dbReference type="EMBL" id="JACCJC010000015">
    <property type="protein sequence ID" value="KAF6237218.1"/>
    <property type="molecule type" value="Genomic_DNA"/>
</dbReference>
<feature type="transmembrane region" description="Helical" evidence="7">
    <location>
        <begin position="183"/>
        <end position="202"/>
    </location>
</feature>
<feature type="domain" description="Rhodopsin" evidence="8">
    <location>
        <begin position="37"/>
        <end position="276"/>
    </location>
</feature>
<dbReference type="Proteomes" id="UP000578531">
    <property type="component" value="Unassembled WGS sequence"/>
</dbReference>
<comment type="subcellular location">
    <subcellularLocation>
        <location evidence="1">Membrane</location>
        <topology evidence="1">Multi-pass membrane protein</topology>
    </subcellularLocation>
</comment>